<dbReference type="InterPro" id="IPR022488">
    <property type="entry name" value="PPK2-related"/>
</dbReference>
<dbReference type="EMBL" id="QETA01000007">
    <property type="protein sequence ID" value="PWF21552.1"/>
    <property type="molecule type" value="Genomic_DNA"/>
</dbReference>
<dbReference type="Proteomes" id="UP000245212">
    <property type="component" value="Unassembled WGS sequence"/>
</dbReference>
<accession>A0A2V1JYR4</accession>
<dbReference type="AlphaFoldDB" id="A0A2V1JYR4"/>
<dbReference type="NCBIfam" id="TIGR03708">
    <property type="entry name" value="poly_P_AMP_trns"/>
    <property type="match status" value="1"/>
</dbReference>
<name>A0A2V1JYR4_9BURK</name>
<dbReference type="Gene3D" id="3.40.50.300">
    <property type="entry name" value="P-loop containing nucleotide triphosphate hydrolases"/>
    <property type="match status" value="2"/>
</dbReference>
<feature type="domain" description="Polyphosphate kinase-2-related" evidence="1">
    <location>
        <begin position="25"/>
        <end position="235"/>
    </location>
</feature>
<dbReference type="InterPro" id="IPR027417">
    <property type="entry name" value="P-loop_NTPase"/>
</dbReference>
<sequence>MFEEAENAPSLPKAQQSADFIEELRTGLLREQYRRLDEKRQTLLIVVAGIDGAGKGSTINQLNSWMDPRHIRTLAYGELSDLEAMRPAMWRYWRDLPAKGETGVIFGSWYGSLLTEASRKKPDPDLIRRYASQINQFEAMLAQEGVQVVKLWYHLSAKAQKKRTETLLADPDTAWRVTEADLKVQKRFKRLRQAAEDTIGLTHQDHAPWVIIPSSNDNLRSVRTGLTVLDALRQKPARKVTVHAPTSVPLNPHTVRLTGMEYAPALEKGDYESELQHWQARLARAARTPEFAHRSMVIAFEGQDAAGKGGAIRRITDVLDARYYDVYPVAAPSEDERARPYLWRFWRPLPRHGHIAIFDRSWYGRVLVERVEKFAKPAEWQRAYGEINNFEAQMVANGTLVLKFWLAITKDEQLKRFEERMRSSIKHYKITDEDWRNRNRWNTYKTAADEMLRRTDTPHAPWHVVATNDKRRARIEVLKAVVLALEGADQAPVYQEPSIESQFHEAS</sequence>
<dbReference type="Pfam" id="PF03976">
    <property type="entry name" value="PPK2"/>
    <property type="match status" value="2"/>
</dbReference>
<keyword evidence="3" id="KW-1185">Reference proteome</keyword>
<gene>
    <name evidence="2" type="primary">pap</name>
    <name evidence="2" type="ORF">DD235_14985</name>
</gene>
<dbReference type="PANTHER" id="PTHR34383">
    <property type="entry name" value="POLYPHOSPHATE:AMP PHOSPHOTRANSFERASE-RELATED"/>
    <property type="match status" value="1"/>
</dbReference>
<dbReference type="SUPFAM" id="SSF52540">
    <property type="entry name" value="P-loop containing nucleoside triphosphate hydrolases"/>
    <property type="match status" value="2"/>
</dbReference>
<dbReference type="PANTHER" id="PTHR34383:SF3">
    <property type="entry name" value="POLYPHOSPHATE:AMP PHOSPHOTRANSFERASE"/>
    <property type="match status" value="1"/>
</dbReference>
<comment type="caution">
    <text evidence="2">The sequence shown here is derived from an EMBL/GenBank/DDBJ whole genome shotgun (WGS) entry which is preliminary data.</text>
</comment>
<keyword evidence="2" id="KW-0808">Transferase</keyword>
<dbReference type="GO" id="GO:0006797">
    <property type="term" value="P:polyphosphate metabolic process"/>
    <property type="evidence" value="ECO:0007669"/>
    <property type="project" value="InterPro"/>
</dbReference>
<evidence type="ECO:0000313" key="3">
    <source>
        <dbReference type="Proteomes" id="UP000245212"/>
    </source>
</evidence>
<organism evidence="2 3">
    <name type="scientific">Corticimicrobacter populi</name>
    <dbReference type="NCBI Taxonomy" id="2175229"/>
    <lineage>
        <taxon>Bacteria</taxon>
        <taxon>Pseudomonadati</taxon>
        <taxon>Pseudomonadota</taxon>
        <taxon>Betaproteobacteria</taxon>
        <taxon>Burkholderiales</taxon>
        <taxon>Alcaligenaceae</taxon>
        <taxon>Corticimicrobacter</taxon>
    </lineage>
</organism>
<reference evidence="3" key="1">
    <citation type="submission" date="2018-05" db="EMBL/GenBank/DDBJ databases">
        <authorList>
            <person name="Li Y."/>
        </authorList>
    </citation>
    <scope>NUCLEOTIDE SEQUENCE [LARGE SCALE GENOMIC DNA]</scope>
    <source>
        <strain evidence="3">3d-2-2</strain>
    </source>
</reference>
<dbReference type="RefSeq" id="WP_109062895.1">
    <property type="nucleotide sequence ID" value="NZ_QETA01000007.1"/>
</dbReference>
<proteinExistence type="predicted"/>
<evidence type="ECO:0000313" key="2">
    <source>
        <dbReference type="EMBL" id="PWF21552.1"/>
    </source>
</evidence>
<dbReference type="InterPro" id="IPR022489">
    <property type="entry name" value="PolyP_AMP_Tfrase"/>
</dbReference>
<protein>
    <submittedName>
        <fullName evidence="2">Polyphosphate:AMP phosphotransferase</fullName>
    </submittedName>
</protein>
<feature type="domain" description="Polyphosphate kinase-2-related" evidence="1">
    <location>
        <begin position="266"/>
        <end position="489"/>
    </location>
</feature>
<evidence type="ECO:0000259" key="1">
    <source>
        <dbReference type="Pfam" id="PF03976"/>
    </source>
</evidence>
<dbReference type="GO" id="GO:0043751">
    <property type="term" value="F:polyphosphate:AMP phosphotransferase activity"/>
    <property type="evidence" value="ECO:0007669"/>
    <property type="project" value="InterPro"/>
</dbReference>